<gene>
    <name evidence="2" type="ORF">JAAARDRAFT_36659</name>
</gene>
<protein>
    <recommendedName>
        <fullName evidence="1">AB hydrolase-1 domain-containing protein</fullName>
    </recommendedName>
</protein>
<dbReference type="Proteomes" id="UP000027265">
    <property type="component" value="Unassembled WGS sequence"/>
</dbReference>
<dbReference type="Gene3D" id="3.40.50.1820">
    <property type="entry name" value="alpha/beta hydrolase"/>
    <property type="match status" value="1"/>
</dbReference>
<evidence type="ECO:0000259" key="1">
    <source>
        <dbReference type="Pfam" id="PF12697"/>
    </source>
</evidence>
<dbReference type="EMBL" id="KL197723">
    <property type="protein sequence ID" value="KDQ55899.1"/>
    <property type="molecule type" value="Genomic_DNA"/>
</dbReference>
<dbReference type="SUPFAM" id="SSF53474">
    <property type="entry name" value="alpha/beta-Hydrolases"/>
    <property type="match status" value="1"/>
</dbReference>
<proteinExistence type="predicted"/>
<reference evidence="3" key="1">
    <citation type="journal article" date="2014" name="Proc. Natl. Acad. Sci. U.S.A.">
        <title>Extensive sampling of basidiomycete genomes demonstrates inadequacy of the white-rot/brown-rot paradigm for wood decay fungi.</title>
        <authorList>
            <person name="Riley R."/>
            <person name="Salamov A.A."/>
            <person name="Brown D.W."/>
            <person name="Nagy L.G."/>
            <person name="Floudas D."/>
            <person name="Held B.W."/>
            <person name="Levasseur A."/>
            <person name="Lombard V."/>
            <person name="Morin E."/>
            <person name="Otillar R."/>
            <person name="Lindquist E.A."/>
            <person name="Sun H."/>
            <person name="LaButti K.M."/>
            <person name="Schmutz J."/>
            <person name="Jabbour D."/>
            <person name="Luo H."/>
            <person name="Baker S.E."/>
            <person name="Pisabarro A.G."/>
            <person name="Walton J.D."/>
            <person name="Blanchette R.A."/>
            <person name="Henrissat B."/>
            <person name="Martin F."/>
            <person name="Cullen D."/>
            <person name="Hibbett D.S."/>
            <person name="Grigoriev I.V."/>
        </authorList>
    </citation>
    <scope>NUCLEOTIDE SEQUENCE [LARGE SCALE GENOMIC DNA]</scope>
    <source>
        <strain evidence="3">MUCL 33604</strain>
    </source>
</reference>
<dbReference type="Pfam" id="PF12697">
    <property type="entry name" value="Abhydrolase_6"/>
    <property type="match status" value="1"/>
</dbReference>
<sequence length="351" mass="38307">MAAPTVPSDVLHPLSMACFTLDYRREGSPLQVVAKRFSDPKNHVRSDDPSAITILLASGIGLTTELWIPMIKQLYLLNAARDTPARIRSVWGVDCPNHGDAGILNEAYLKEHFAEHFSLHEYGNAIKSLVTSGLLTTEERSNLVALGHCGGAAGIVSSALGDAQVSYRTLILVEPPWLSPEALPAFEKLVDRIRLYSSMKPRVWPSIEEAMEFAMAYPPSKSWHPDALDVMAKTSFRKVLPSGDCEGGVGSKTTVEQEVATFARSEDAFEASHLLRPIIRKTPTHLVLGARQDFWPKPINKVLSNIVESHRVDLASVSVVDSAGHYIPQEKPGDLAGVVFQVLAVRGSAKL</sequence>
<dbReference type="InParanoid" id="A0A067PM24"/>
<dbReference type="InterPro" id="IPR000073">
    <property type="entry name" value="AB_hydrolase_1"/>
</dbReference>
<dbReference type="OrthoDB" id="94039at2759"/>
<name>A0A067PM24_9AGAM</name>
<accession>A0A067PM24</accession>
<organism evidence="2 3">
    <name type="scientific">Jaapia argillacea MUCL 33604</name>
    <dbReference type="NCBI Taxonomy" id="933084"/>
    <lineage>
        <taxon>Eukaryota</taxon>
        <taxon>Fungi</taxon>
        <taxon>Dikarya</taxon>
        <taxon>Basidiomycota</taxon>
        <taxon>Agaricomycotina</taxon>
        <taxon>Agaricomycetes</taxon>
        <taxon>Agaricomycetidae</taxon>
        <taxon>Jaapiales</taxon>
        <taxon>Jaapiaceae</taxon>
        <taxon>Jaapia</taxon>
    </lineage>
</organism>
<keyword evidence="3" id="KW-1185">Reference proteome</keyword>
<evidence type="ECO:0000313" key="3">
    <source>
        <dbReference type="Proteomes" id="UP000027265"/>
    </source>
</evidence>
<dbReference type="InterPro" id="IPR029058">
    <property type="entry name" value="AB_hydrolase_fold"/>
</dbReference>
<dbReference type="AlphaFoldDB" id="A0A067PM24"/>
<evidence type="ECO:0000313" key="2">
    <source>
        <dbReference type="EMBL" id="KDQ55899.1"/>
    </source>
</evidence>
<dbReference type="HOGENOM" id="CLU_032490_0_0_1"/>
<feature type="domain" description="AB hydrolase-1" evidence="1">
    <location>
        <begin position="54"/>
        <end position="336"/>
    </location>
</feature>